<evidence type="ECO:0000313" key="3">
    <source>
        <dbReference type="EMBL" id="EJP63247.1"/>
    </source>
</evidence>
<dbReference type="GeneID" id="19890859"/>
<dbReference type="GO" id="GO:0006508">
    <property type="term" value="P:proteolysis"/>
    <property type="evidence" value="ECO:0007669"/>
    <property type="project" value="UniProtKB-KW"/>
</dbReference>
<feature type="signal peptide" evidence="2">
    <location>
        <begin position="1"/>
        <end position="21"/>
    </location>
</feature>
<keyword evidence="3" id="KW-0378">Hydrolase</keyword>
<dbReference type="SUPFAM" id="SSF55486">
    <property type="entry name" value="Metalloproteases ('zincins'), catalytic domain"/>
    <property type="match status" value="1"/>
</dbReference>
<dbReference type="HOGENOM" id="CLU_541825_0_0_1"/>
<keyword evidence="3" id="KW-0482">Metalloprotease</keyword>
<dbReference type="Gene3D" id="3.40.390.10">
    <property type="entry name" value="Collagenase (Catalytic Domain)"/>
    <property type="match status" value="1"/>
</dbReference>
<proteinExistence type="predicted"/>
<feature type="compositionally biased region" description="Low complexity" evidence="1">
    <location>
        <begin position="355"/>
        <end position="366"/>
    </location>
</feature>
<evidence type="ECO:0000313" key="4">
    <source>
        <dbReference type="Proteomes" id="UP000002762"/>
    </source>
</evidence>
<dbReference type="STRING" id="655819.J4UIE1"/>
<sequence>MLLNFRLVATGLAALAACAQALDMTNFTANEVDCGTPSLSVEQWTHSEEVLAQEKNTTKRQVAQPHRIPAYITVLAKNNTVNGGNIQESQIQQLLDEFNKFYSYGFELDTSVDKIHRYTRPDLFDPNSGMFTGTFNDIQRQYHRGEGDYASLNIIFLFRLRDWYKNDITTERGPNGETWTSWRRRSGGISGRGSIPVAGIWEASNAKELEISDGILVSSATIPNMAYPEHQGSLSTFSHEVGHWLGLEHTDHSRRKGSWGRTACDRVNDGIDDTPTHMIDANVARIMPGCPPQGQINTCQHLDSRPDLIYNLMTPKTYGCKMDGLTDGQKQRTLDVYEKFRMPYKGQLQQKGRWVQPQGQQSQEEGSQVEEPQEEEKPQEKKPQDQQPQDQQRLQLNQKKEQNEKNCLNEVDQEYKQREKWLTKSMPEKFNQLQAERDEMWEWLEQYRQQPQYSQWADEEWKRREEGFSGRKKEYEQKERGYWQDLKQDTQKGQKRCREEEQK</sequence>
<keyword evidence="3" id="KW-0645">Protease</keyword>
<dbReference type="GO" id="GO:0008237">
    <property type="term" value="F:metallopeptidase activity"/>
    <property type="evidence" value="ECO:0007669"/>
    <property type="project" value="UniProtKB-KW"/>
</dbReference>
<accession>J4UIE1</accession>
<dbReference type="OrthoDB" id="536211at2759"/>
<feature type="region of interest" description="Disordered" evidence="1">
    <location>
        <begin position="347"/>
        <end position="411"/>
    </location>
</feature>
<reference evidence="3 4" key="1">
    <citation type="journal article" date="2012" name="Sci. Rep.">
        <title>Genomic perspectives on the evolution of fungal entomopathogenicity in Beauveria bassiana.</title>
        <authorList>
            <person name="Xiao G."/>
            <person name="Ying S.H."/>
            <person name="Zheng P."/>
            <person name="Wang Z.L."/>
            <person name="Zhang S."/>
            <person name="Xie X.Q."/>
            <person name="Shang Y."/>
            <person name="St Leger R.J."/>
            <person name="Zhao G.P."/>
            <person name="Wang C."/>
            <person name="Feng M.G."/>
        </authorList>
    </citation>
    <scope>NUCLEOTIDE SEQUENCE [LARGE SCALE GENOMIC DNA]</scope>
    <source>
        <strain evidence="3 4">ARSEF 2860</strain>
    </source>
</reference>
<gene>
    <name evidence="3" type="ORF">BBA_07847</name>
</gene>
<evidence type="ECO:0000256" key="1">
    <source>
        <dbReference type="SAM" id="MobiDB-lite"/>
    </source>
</evidence>
<dbReference type="EMBL" id="JH725177">
    <property type="protein sequence ID" value="EJP63247.1"/>
    <property type="molecule type" value="Genomic_DNA"/>
</dbReference>
<feature type="compositionally biased region" description="Basic and acidic residues" evidence="1">
    <location>
        <begin position="375"/>
        <end position="384"/>
    </location>
</feature>
<feature type="compositionally biased region" description="Basic and acidic residues" evidence="1">
    <location>
        <begin position="459"/>
        <end position="503"/>
    </location>
</feature>
<keyword evidence="4" id="KW-1185">Reference proteome</keyword>
<dbReference type="InterPro" id="IPR024079">
    <property type="entry name" value="MetalloPept_cat_dom_sf"/>
</dbReference>
<protein>
    <submittedName>
        <fullName evidence="3">Metalloprotease 1</fullName>
    </submittedName>
</protein>
<name>J4UIE1_BEAB2</name>
<organism evidence="3 4">
    <name type="scientific">Beauveria bassiana (strain ARSEF 2860)</name>
    <name type="common">White muscardine disease fungus</name>
    <name type="synonym">Tritirachium shiotae</name>
    <dbReference type="NCBI Taxonomy" id="655819"/>
    <lineage>
        <taxon>Eukaryota</taxon>
        <taxon>Fungi</taxon>
        <taxon>Dikarya</taxon>
        <taxon>Ascomycota</taxon>
        <taxon>Pezizomycotina</taxon>
        <taxon>Sordariomycetes</taxon>
        <taxon>Hypocreomycetidae</taxon>
        <taxon>Hypocreales</taxon>
        <taxon>Cordycipitaceae</taxon>
        <taxon>Beauveria</taxon>
    </lineage>
</organism>
<feature type="chain" id="PRO_5003780648" evidence="2">
    <location>
        <begin position="22"/>
        <end position="503"/>
    </location>
</feature>
<keyword evidence="2" id="KW-0732">Signal</keyword>
<dbReference type="AlphaFoldDB" id="J4UIE1"/>
<dbReference type="PROSITE" id="PS51257">
    <property type="entry name" value="PROKAR_LIPOPROTEIN"/>
    <property type="match status" value="1"/>
</dbReference>
<feature type="region of interest" description="Disordered" evidence="1">
    <location>
        <begin position="455"/>
        <end position="503"/>
    </location>
</feature>
<dbReference type="Proteomes" id="UP000002762">
    <property type="component" value="Unassembled WGS sequence"/>
</dbReference>
<dbReference type="RefSeq" id="XP_008601166.1">
    <property type="nucleotide sequence ID" value="XM_008602944.1"/>
</dbReference>
<dbReference type="InParanoid" id="J4UIE1"/>
<evidence type="ECO:0000256" key="2">
    <source>
        <dbReference type="SAM" id="SignalP"/>
    </source>
</evidence>